<dbReference type="InterPro" id="IPR008593">
    <property type="entry name" value="Dam_MeTrfase"/>
</dbReference>
<dbReference type="InterPro" id="IPR023780">
    <property type="entry name" value="Chromo_domain"/>
</dbReference>
<dbReference type="GO" id="GO:0016787">
    <property type="term" value="F:hydrolase activity"/>
    <property type="evidence" value="ECO:0007669"/>
    <property type="project" value="UniProtKB-KW"/>
</dbReference>
<dbReference type="PANTHER" id="PTHR37984:SF5">
    <property type="entry name" value="PROTEIN NYNRIN-LIKE"/>
    <property type="match status" value="1"/>
</dbReference>
<feature type="domain" description="Integrase catalytic" evidence="10">
    <location>
        <begin position="753"/>
        <end position="914"/>
    </location>
</feature>
<dbReference type="PROSITE" id="PS50994">
    <property type="entry name" value="INTEGRASE"/>
    <property type="match status" value="1"/>
</dbReference>
<keyword evidence="6" id="KW-0378">Hydrolase</keyword>
<evidence type="ECO:0000259" key="9">
    <source>
        <dbReference type="PROSITE" id="PS50013"/>
    </source>
</evidence>
<evidence type="ECO:0000256" key="3">
    <source>
        <dbReference type="ARBA" id="ARBA00022695"/>
    </source>
</evidence>
<dbReference type="InterPro" id="IPR041373">
    <property type="entry name" value="RT_RNaseH"/>
</dbReference>
<dbReference type="InterPro" id="IPR012337">
    <property type="entry name" value="RNaseH-like_sf"/>
</dbReference>
<gene>
    <name evidence="11" type="ORF">CYMTET_55615</name>
</gene>
<dbReference type="Pfam" id="PF17921">
    <property type="entry name" value="Integrase_H2C2"/>
    <property type="match status" value="1"/>
</dbReference>
<feature type="domain" description="Chromo" evidence="9">
    <location>
        <begin position="1086"/>
        <end position="1151"/>
    </location>
</feature>
<dbReference type="EMBL" id="LGRX02035555">
    <property type="protein sequence ID" value="KAK3234126.1"/>
    <property type="molecule type" value="Genomic_DNA"/>
</dbReference>
<dbReference type="FunFam" id="3.30.70.270:FF:000020">
    <property type="entry name" value="Transposon Tf2-6 polyprotein-like Protein"/>
    <property type="match status" value="1"/>
</dbReference>
<dbReference type="InterPro" id="IPR001584">
    <property type="entry name" value="Integrase_cat-core"/>
</dbReference>
<dbReference type="InterPro" id="IPR036397">
    <property type="entry name" value="RNaseH_sf"/>
</dbReference>
<dbReference type="GO" id="GO:0032259">
    <property type="term" value="P:methylation"/>
    <property type="evidence" value="ECO:0007669"/>
    <property type="project" value="UniProtKB-KW"/>
</dbReference>
<dbReference type="PROSITE" id="PS50013">
    <property type="entry name" value="CHROMO_2"/>
    <property type="match status" value="1"/>
</dbReference>
<dbReference type="GO" id="GO:0009007">
    <property type="term" value="F:site-specific DNA-methyltransferase (adenine-specific) activity"/>
    <property type="evidence" value="ECO:0007669"/>
    <property type="project" value="InterPro"/>
</dbReference>
<keyword evidence="1" id="KW-0489">Methyltransferase</keyword>
<dbReference type="SMART" id="SM00298">
    <property type="entry name" value="CHROMO"/>
    <property type="match status" value="1"/>
</dbReference>
<dbReference type="GO" id="GO:0003964">
    <property type="term" value="F:RNA-directed DNA polymerase activity"/>
    <property type="evidence" value="ECO:0007669"/>
    <property type="project" value="UniProtKB-KW"/>
</dbReference>
<evidence type="ECO:0000256" key="5">
    <source>
        <dbReference type="ARBA" id="ARBA00022759"/>
    </source>
</evidence>
<dbReference type="Gene3D" id="1.10.340.70">
    <property type="match status" value="1"/>
</dbReference>
<evidence type="ECO:0000256" key="4">
    <source>
        <dbReference type="ARBA" id="ARBA00022722"/>
    </source>
</evidence>
<reference evidence="11 12" key="1">
    <citation type="journal article" date="2015" name="Genome Biol. Evol.">
        <title>Comparative Genomics of a Bacterivorous Green Alga Reveals Evolutionary Causalities and Consequences of Phago-Mixotrophic Mode of Nutrition.</title>
        <authorList>
            <person name="Burns J.A."/>
            <person name="Paasch A."/>
            <person name="Narechania A."/>
            <person name="Kim E."/>
        </authorList>
    </citation>
    <scope>NUCLEOTIDE SEQUENCE [LARGE SCALE GENOMIC DNA]</scope>
    <source>
        <strain evidence="11 12">PLY_AMNH</strain>
    </source>
</reference>
<dbReference type="CDD" id="cd09274">
    <property type="entry name" value="RNase_HI_RT_Ty3"/>
    <property type="match status" value="1"/>
</dbReference>
<dbReference type="PANTHER" id="PTHR37984">
    <property type="entry name" value="PROTEIN CBG26694"/>
    <property type="match status" value="1"/>
</dbReference>
<evidence type="ECO:0000259" key="10">
    <source>
        <dbReference type="PROSITE" id="PS50994"/>
    </source>
</evidence>
<dbReference type="InterPro" id="IPR050951">
    <property type="entry name" value="Retrovirus_Pol_polyprotein"/>
</dbReference>
<dbReference type="InterPro" id="IPR001525">
    <property type="entry name" value="C5_MeTfrase"/>
</dbReference>
<dbReference type="SUPFAM" id="SSF53335">
    <property type="entry name" value="S-adenosyl-L-methionine-dependent methyltransferases"/>
    <property type="match status" value="1"/>
</dbReference>
<dbReference type="GO" id="GO:0009307">
    <property type="term" value="P:DNA restriction-modification system"/>
    <property type="evidence" value="ECO:0007669"/>
    <property type="project" value="InterPro"/>
</dbReference>
<evidence type="ECO:0000256" key="7">
    <source>
        <dbReference type="ARBA" id="ARBA00022918"/>
    </source>
</evidence>
<name>A0AAE0EMT4_9CHLO</name>
<dbReference type="Gene3D" id="2.40.50.40">
    <property type="match status" value="1"/>
</dbReference>
<dbReference type="InterPro" id="IPR029063">
    <property type="entry name" value="SAM-dependent_MTases_sf"/>
</dbReference>
<evidence type="ECO:0000313" key="11">
    <source>
        <dbReference type="EMBL" id="KAK3234126.1"/>
    </source>
</evidence>
<evidence type="ECO:0000256" key="8">
    <source>
        <dbReference type="SAM" id="MobiDB-lite"/>
    </source>
</evidence>
<evidence type="ECO:0000256" key="6">
    <source>
        <dbReference type="ARBA" id="ARBA00022801"/>
    </source>
</evidence>
<dbReference type="SUPFAM" id="SSF53098">
    <property type="entry name" value="Ribonuclease H-like"/>
    <property type="match status" value="1"/>
</dbReference>
<keyword evidence="7" id="KW-0695">RNA-directed DNA polymerase</keyword>
<dbReference type="FunFam" id="1.10.340.70:FF:000001">
    <property type="entry name" value="Retrovirus-related Pol polyprotein from transposon gypsy-like Protein"/>
    <property type="match status" value="1"/>
</dbReference>
<dbReference type="SUPFAM" id="SSF56672">
    <property type="entry name" value="DNA/RNA polymerases"/>
    <property type="match status" value="1"/>
</dbReference>
<keyword evidence="12" id="KW-1185">Reference proteome</keyword>
<dbReference type="Pfam" id="PF17917">
    <property type="entry name" value="RT_RNaseH"/>
    <property type="match status" value="1"/>
</dbReference>
<dbReference type="InterPro" id="IPR043128">
    <property type="entry name" value="Rev_trsase/Diguanyl_cyclase"/>
</dbReference>
<sequence length="1501" mass="170273">MQRALGHLPFVRIFIDDVVVFSNTAAEHYEHVKQLLLTCREKGVFLKRSKCQLLKKSLRFLGHCISADGCRPQHDKVAAVRDWPELETVTHVRQFLGLAGYYRRFIHCFSEIAQPLTRLTKSDVPWEWGPMQQWAFEELKKALTSAPVLALPNIKGAADGTAPFVVQTDANGIALGGVLMQDNGDGLGLRVIAYESRQFSAAEQNYHTGERELGAMHHCTTVTWRHYLIFTNFRIQGDHRPLEWLMEPGRELSRGQARWYMDLVEVGVPRMEYIKGALLLVPDALSRRPDFKDKDVREGLREAGVIDPTSNLPKDPLASLESECFTSSPPAAHPQWAQTVDSWLSAVETLSVAEQAMDLEETIALVNPKLYEGAKGDGLDFDMPDWPKAKSAKPAETPREPPDRAPPQIRITRSMSRAGKASTAPAPPQSVSPKTRAPTSRADTPAVPTDKPPVSSPHPQKTLQQSVSPSILPSRKRQARLPEDSQNWRVRAEYSLKYVEKFGPFDVDACCDLGGRNRQADRFWTNCLSEKWRGLRVWCNPPYNSKHITVEAILNKYIAEWKADPENTSAVFVLPDHQSKLPAWRRLFRKANMQIVEVVPTHDDKGEPNQFFENPDGKAFDLRWPVLIVHAPPAKPQPARVRHPRTTPAVIRTGEAADFRDTISQQSDSKFLRRYQLVLGEDSPLREVVIRHAHESLSSGHCGRDKTLERVLRRFYWRGVAEDVGTWVASCAVCQSVRPRGTYPDGLLNPHSIPNRPWQDVAVDFVTGLPVSERGNDAFVAFTCKVTKMVHVVPMNFGDSSAAVVARIYFDSVWRLHGAPMKIVSDRDPRFQDAFWQELMRLMGVKVARTTPYNPRSDGQAEHNNRVIEDMLRSFVDANVEDWDLYTTNVEFAINDSRSESTGFTPFELVFGFSPLSQLDLFLEAAQSTAGRRTGGVGTAHEVAAKFSSQLRDASQRLELAQQRQREQFDRKHGQREYAVGDLVWIEAKHLTEKVMDRSICRKLTKRWHGPVPVTERFFSDMQMTMPEADRGAPVAYRLRLPPHWRIHDVFAQHRLKPYTSGQDAFAARDHLAVPEEVVVDGQKEAHVERILARRVRSVRGKEVEEWKVRWTGYSKAHDQWRTRDKLERGGPLQQLREFEQARLRMEAQVRDEATRRREQRGRHSAQAGMTLAHLITNPCDELDQLEHMEQDTPLPWERQERTEDGSLALVTELLAIRTEATRMPRILVLFSGTGSVEREFLNCFPSASVVTLDSEHIWHPTHVQDILQWDYKQYPPGFFDVVWASPPCRQYSQARTTGGPPDLPQADKIVRRTLQIIDYLEPKHWFMENPRGRFPNALRLRPMMRQLPCPADGQPVLIQRLLSWDLIRSRLERANPRAYIPYQRPCCDNFSDIYASARLKTRFRFQAAPFFVKVILKFERPLGQSQASRSAAELAESARAALLPRASVPSAGGSPEAEQGPTARSVAGAQDEMGAIQFIILSPLGQPLGTPAVSWVDKLS</sequence>
<dbReference type="Pfam" id="PF05869">
    <property type="entry name" value="Dam"/>
    <property type="match status" value="1"/>
</dbReference>
<dbReference type="GO" id="GO:0015074">
    <property type="term" value="P:DNA integration"/>
    <property type="evidence" value="ECO:0007669"/>
    <property type="project" value="InterPro"/>
</dbReference>
<keyword evidence="2" id="KW-0808">Transferase</keyword>
<feature type="compositionally biased region" description="Polar residues" evidence="8">
    <location>
        <begin position="457"/>
        <end position="471"/>
    </location>
</feature>
<comment type="caution">
    <text evidence="11">The sequence shown here is derived from an EMBL/GenBank/DDBJ whole genome shotgun (WGS) entry which is preliminary data.</text>
</comment>
<dbReference type="Proteomes" id="UP001190700">
    <property type="component" value="Unassembled WGS sequence"/>
</dbReference>
<keyword evidence="5" id="KW-0255">Endonuclease</keyword>
<dbReference type="InterPro" id="IPR000477">
    <property type="entry name" value="RT_dom"/>
</dbReference>
<proteinExistence type="predicted"/>
<keyword evidence="3" id="KW-0548">Nucleotidyltransferase</keyword>
<organism evidence="11 12">
    <name type="scientific">Cymbomonas tetramitiformis</name>
    <dbReference type="NCBI Taxonomy" id="36881"/>
    <lineage>
        <taxon>Eukaryota</taxon>
        <taxon>Viridiplantae</taxon>
        <taxon>Chlorophyta</taxon>
        <taxon>Pyramimonadophyceae</taxon>
        <taxon>Pyramimonadales</taxon>
        <taxon>Pyramimonadaceae</taxon>
        <taxon>Cymbomonas</taxon>
    </lineage>
</organism>
<dbReference type="Pfam" id="PF00385">
    <property type="entry name" value="Chromo"/>
    <property type="match status" value="1"/>
</dbReference>
<accession>A0AAE0EMT4</accession>
<dbReference type="GO" id="GO:0004519">
    <property type="term" value="F:endonuclease activity"/>
    <property type="evidence" value="ECO:0007669"/>
    <property type="project" value="UniProtKB-KW"/>
</dbReference>
<feature type="region of interest" description="Disordered" evidence="8">
    <location>
        <begin position="381"/>
        <end position="484"/>
    </location>
</feature>
<evidence type="ECO:0000313" key="12">
    <source>
        <dbReference type="Proteomes" id="UP001190700"/>
    </source>
</evidence>
<feature type="compositionally biased region" description="Polar residues" evidence="8">
    <location>
        <begin position="431"/>
        <end position="442"/>
    </location>
</feature>
<dbReference type="InterPro" id="IPR041588">
    <property type="entry name" value="Integrase_H2C2"/>
</dbReference>
<dbReference type="SUPFAM" id="SSF54160">
    <property type="entry name" value="Chromo domain-like"/>
    <property type="match status" value="1"/>
</dbReference>
<evidence type="ECO:0000256" key="2">
    <source>
        <dbReference type="ARBA" id="ARBA00022679"/>
    </source>
</evidence>
<dbReference type="InterPro" id="IPR043502">
    <property type="entry name" value="DNA/RNA_pol_sf"/>
</dbReference>
<protein>
    <submittedName>
        <fullName evidence="11">Uncharacterized protein</fullName>
    </submittedName>
</protein>
<dbReference type="Gene3D" id="3.30.70.270">
    <property type="match status" value="2"/>
</dbReference>
<dbReference type="InterPro" id="IPR016197">
    <property type="entry name" value="Chromo-like_dom_sf"/>
</dbReference>
<dbReference type="Gene3D" id="3.40.50.150">
    <property type="entry name" value="Vaccinia Virus protein VP39"/>
    <property type="match status" value="1"/>
</dbReference>
<dbReference type="Gene3D" id="3.30.420.10">
    <property type="entry name" value="Ribonuclease H-like superfamily/Ribonuclease H"/>
    <property type="match status" value="1"/>
</dbReference>
<dbReference type="InterPro" id="IPR000953">
    <property type="entry name" value="Chromo/chromo_shadow_dom"/>
</dbReference>
<dbReference type="Pfam" id="PF00078">
    <property type="entry name" value="RVT_1"/>
    <property type="match status" value="1"/>
</dbReference>
<evidence type="ECO:0000256" key="1">
    <source>
        <dbReference type="ARBA" id="ARBA00022603"/>
    </source>
</evidence>
<keyword evidence="4" id="KW-0540">Nuclease</keyword>
<dbReference type="GO" id="GO:0003677">
    <property type="term" value="F:DNA binding"/>
    <property type="evidence" value="ECO:0007669"/>
    <property type="project" value="InterPro"/>
</dbReference>
<dbReference type="Pfam" id="PF00145">
    <property type="entry name" value="DNA_methylase"/>
    <property type="match status" value="1"/>
</dbReference>